<proteinExistence type="predicted"/>
<dbReference type="EMBL" id="JAODUO010002564">
    <property type="protein sequence ID" value="KAK2151757.1"/>
    <property type="molecule type" value="Genomic_DNA"/>
</dbReference>
<organism evidence="2 3">
    <name type="scientific">Ridgeia piscesae</name>
    <name type="common">Tubeworm</name>
    <dbReference type="NCBI Taxonomy" id="27915"/>
    <lineage>
        <taxon>Eukaryota</taxon>
        <taxon>Metazoa</taxon>
        <taxon>Spiralia</taxon>
        <taxon>Lophotrochozoa</taxon>
        <taxon>Annelida</taxon>
        <taxon>Polychaeta</taxon>
        <taxon>Sedentaria</taxon>
        <taxon>Canalipalpata</taxon>
        <taxon>Sabellida</taxon>
        <taxon>Siboglinidae</taxon>
        <taxon>Ridgeia</taxon>
    </lineage>
</organism>
<dbReference type="InterPro" id="IPR000477">
    <property type="entry name" value="RT_dom"/>
</dbReference>
<name>A0AAD9JFG8_RIDPI</name>
<dbReference type="Pfam" id="PF00078">
    <property type="entry name" value="RVT_1"/>
    <property type="match status" value="1"/>
</dbReference>
<reference evidence="2" key="1">
    <citation type="journal article" date="2023" name="Mol. Biol. Evol.">
        <title>Third-Generation Sequencing Reveals the Adaptive Role of the Epigenome in Three Deep-Sea Polychaetes.</title>
        <authorList>
            <person name="Perez M."/>
            <person name="Aroh O."/>
            <person name="Sun Y."/>
            <person name="Lan Y."/>
            <person name="Juniper S.K."/>
            <person name="Young C.R."/>
            <person name="Angers B."/>
            <person name="Qian P.Y."/>
        </authorList>
    </citation>
    <scope>NUCLEOTIDE SEQUENCE</scope>
    <source>
        <strain evidence="2">R07B-5</strain>
    </source>
</reference>
<dbReference type="PROSITE" id="PS50878">
    <property type="entry name" value="RT_POL"/>
    <property type="match status" value="1"/>
</dbReference>
<dbReference type="PANTHER" id="PTHR33332">
    <property type="entry name" value="REVERSE TRANSCRIPTASE DOMAIN-CONTAINING PROTEIN"/>
    <property type="match status" value="1"/>
</dbReference>
<protein>
    <recommendedName>
        <fullName evidence="1">Reverse transcriptase domain-containing protein</fullName>
    </recommendedName>
</protein>
<feature type="domain" description="Reverse transcriptase" evidence="1">
    <location>
        <begin position="1"/>
        <end position="118"/>
    </location>
</feature>
<gene>
    <name evidence="2" type="ORF">NP493_2575g00001</name>
</gene>
<evidence type="ECO:0000259" key="1">
    <source>
        <dbReference type="PROSITE" id="PS50878"/>
    </source>
</evidence>
<dbReference type="Proteomes" id="UP001209878">
    <property type="component" value="Unassembled WGS sequence"/>
</dbReference>
<dbReference type="SUPFAM" id="SSF56672">
    <property type="entry name" value="DNA/RNA polymerases"/>
    <property type="match status" value="1"/>
</dbReference>
<comment type="caution">
    <text evidence="2">The sequence shown here is derived from an EMBL/GenBank/DDBJ whole genome shotgun (WGS) entry which is preliminary data.</text>
</comment>
<dbReference type="AlphaFoldDB" id="A0AAD9JFG8"/>
<sequence length="324" mass="36816">MTVTCGVPQGSILGPLLFLIYINDIYTAVRCKLLLYADDSALLVSGKDTQLIQESLSSELEAAREWLINNKLSLHLGKTESILFGSKRKLNTCSSIQVRCAGTTLASQTHVKYLGIDLDQSLTGERVADKIICKSNAKLKFLYRHTKTINMKTKKLLTTALIQCHFDYACSSWFSGLTKKYKSRLQCTQNKVIRFILNAPARTHIGLREFRLVNMLPVELRVKQLKLNLVYNVINDKAPKYMSNLINVACKQHGINTRSSVMSLCVPYVKSFGQTSFYYTGIHAWNELPFSIQSVQNMRQFKCLLKQFLFSCLNDQEASSFIYY</sequence>
<evidence type="ECO:0000313" key="3">
    <source>
        <dbReference type="Proteomes" id="UP001209878"/>
    </source>
</evidence>
<dbReference type="InterPro" id="IPR043502">
    <property type="entry name" value="DNA/RNA_pol_sf"/>
</dbReference>
<evidence type="ECO:0000313" key="2">
    <source>
        <dbReference type="EMBL" id="KAK2151757.1"/>
    </source>
</evidence>
<accession>A0AAD9JFG8</accession>
<keyword evidence="3" id="KW-1185">Reference proteome</keyword>